<dbReference type="GO" id="GO:0008652">
    <property type="term" value="P:amino acid biosynthetic process"/>
    <property type="evidence" value="ECO:0007669"/>
    <property type="project" value="UniProtKB-UniRule"/>
</dbReference>
<dbReference type="Gene3D" id="3.30.1330.40">
    <property type="entry name" value="RutC-like"/>
    <property type="match status" value="1"/>
</dbReference>
<dbReference type="STRING" id="46223.SAMN05421852_11351"/>
<dbReference type="GO" id="GO:0046417">
    <property type="term" value="P:chorismate metabolic process"/>
    <property type="evidence" value="ECO:0007669"/>
    <property type="project" value="TreeGrafter"/>
</dbReference>
<dbReference type="PANTHER" id="PTHR21164">
    <property type="entry name" value="CHORISMATE MUTASE"/>
    <property type="match status" value="1"/>
</dbReference>
<protein>
    <recommendedName>
        <fullName evidence="1 3">chorismate mutase</fullName>
        <ecNumber evidence="1 3">5.4.99.5</ecNumber>
    </recommendedName>
</protein>
<dbReference type="Pfam" id="PF07736">
    <property type="entry name" value="CM_1"/>
    <property type="match status" value="1"/>
</dbReference>
<feature type="binding site" evidence="2">
    <location>
        <position position="108"/>
    </location>
    <ligand>
        <name>prephenate</name>
        <dbReference type="ChEBI" id="CHEBI:29934"/>
    </ligand>
</feature>
<dbReference type="PIRSF" id="PIRSF005965">
    <property type="entry name" value="Chor_mut_AroH"/>
    <property type="match status" value="1"/>
</dbReference>
<keyword evidence="5" id="KW-1185">Reference proteome</keyword>
<dbReference type="GO" id="GO:0009073">
    <property type="term" value="P:aromatic amino acid family biosynthetic process"/>
    <property type="evidence" value="ECO:0007669"/>
    <property type="project" value="UniProtKB-UniRule"/>
</dbReference>
<sequence>MGVRGIRGATTVPRNEPEEIRSAVRELIFAIVQENDLKPDEIASITITSTPDLNAAYPASAIRTLPNWELVPIIGACELDVPGSLPRCIRLMILVNTDKSPQEIRHVYLNEAISLRPDLAEKNVIDK</sequence>
<reference evidence="4 5" key="1">
    <citation type="submission" date="2016-10" db="EMBL/GenBank/DDBJ databases">
        <authorList>
            <person name="de Groot N.N."/>
        </authorList>
    </citation>
    <scope>NUCLEOTIDE SEQUENCE [LARGE SCALE GENOMIC DNA]</scope>
    <source>
        <strain evidence="4 5">DSM 44778</strain>
    </source>
</reference>
<comment type="catalytic activity">
    <reaction evidence="3">
        <text>chorismate = prephenate</text>
        <dbReference type="Rhea" id="RHEA:13897"/>
        <dbReference type="ChEBI" id="CHEBI:29748"/>
        <dbReference type="ChEBI" id="CHEBI:29934"/>
        <dbReference type="EC" id="5.4.99.5"/>
    </reaction>
</comment>
<keyword evidence="3" id="KW-0413">Isomerase</keyword>
<evidence type="ECO:0000256" key="1">
    <source>
        <dbReference type="NCBIfam" id="TIGR01796"/>
    </source>
</evidence>
<dbReference type="RefSeq" id="WP_093230821.1">
    <property type="nucleotide sequence ID" value="NZ_FORR01000013.1"/>
</dbReference>
<name>A0A1I3SLB4_9BACL</name>
<feature type="binding site" evidence="2">
    <location>
        <position position="7"/>
    </location>
    <ligand>
        <name>prephenate</name>
        <dbReference type="ChEBI" id="CHEBI:29934"/>
    </ligand>
</feature>
<gene>
    <name evidence="4" type="ORF">SAMN05421852_11351</name>
</gene>
<evidence type="ECO:0000256" key="2">
    <source>
        <dbReference type="PIRSR" id="PIRSR005965-1"/>
    </source>
</evidence>
<dbReference type="EMBL" id="FORR01000013">
    <property type="protein sequence ID" value="SFJ58401.1"/>
    <property type="molecule type" value="Genomic_DNA"/>
</dbReference>
<dbReference type="CDD" id="cd02185">
    <property type="entry name" value="AroH"/>
    <property type="match status" value="1"/>
</dbReference>
<dbReference type="SUPFAM" id="SSF55298">
    <property type="entry name" value="YjgF-like"/>
    <property type="match status" value="1"/>
</dbReference>
<organism evidence="4 5">
    <name type="scientific">Thermoflavimicrobium dichotomicum</name>
    <dbReference type="NCBI Taxonomy" id="46223"/>
    <lineage>
        <taxon>Bacteria</taxon>
        <taxon>Bacillati</taxon>
        <taxon>Bacillota</taxon>
        <taxon>Bacilli</taxon>
        <taxon>Bacillales</taxon>
        <taxon>Thermoactinomycetaceae</taxon>
        <taxon>Thermoflavimicrobium</taxon>
    </lineage>
</organism>
<dbReference type="PROSITE" id="PS51167">
    <property type="entry name" value="CHORISMATE_MUT_1"/>
    <property type="match status" value="1"/>
</dbReference>
<dbReference type="GO" id="GO:0004106">
    <property type="term" value="F:chorismate mutase activity"/>
    <property type="evidence" value="ECO:0007669"/>
    <property type="project" value="UniProtKB-UniRule"/>
</dbReference>
<dbReference type="NCBIfam" id="TIGR01796">
    <property type="entry name" value="CM_mono_aroH"/>
    <property type="match status" value="1"/>
</dbReference>
<dbReference type="OrthoDB" id="9802232at2"/>
<dbReference type="InterPro" id="IPR035959">
    <property type="entry name" value="RutC-like_sf"/>
</dbReference>
<dbReference type="InterPro" id="IPR008243">
    <property type="entry name" value="Chorismate_mutase_AroH"/>
</dbReference>
<feature type="binding site" evidence="2">
    <location>
        <position position="90"/>
    </location>
    <ligand>
        <name>prephenate</name>
        <dbReference type="ChEBI" id="CHEBI:29934"/>
    </ligand>
</feature>
<dbReference type="UniPathway" id="UPA00120">
    <property type="reaction ID" value="UER00203"/>
</dbReference>
<accession>A0A1I3SLB4</accession>
<proteinExistence type="predicted"/>
<keyword evidence="2 3" id="KW-0057">Aromatic amino acid biosynthesis</keyword>
<dbReference type="AlphaFoldDB" id="A0A1I3SLB4"/>
<keyword evidence="2 3" id="KW-0028">Amino-acid biosynthesis</keyword>
<evidence type="ECO:0000313" key="4">
    <source>
        <dbReference type="EMBL" id="SFJ58401.1"/>
    </source>
</evidence>
<dbReference type="EC" id="5.4.99.5" evidence="1 3"/>
<evidence type="ECO:0000256" key="3">
    <source>
        <dbReference type="PROSITE-ProRule" id="PRU00514"/>
    </source>
</evidence>
<evidence type="ECO:0000313" key="5">
    <source>
        <dbReference type="Proteomes" id="UP000199545"/>
    </source>
</evidence>
<dbReference type="Proteomes" id="UP000199545">
    <property type="component" value="Unassembled WGS sequence"/>
</dbReference>
<dbReference type="PANTHER" id="PTHR21164:SF0">
    <property type="entry name" value="CHORISMATE MUTASE AROH"/>
    <property type="match status" value="1"/>
</dbReference>